<dbReference type="Gene3D" id="3.40.50.1360">
    <property type="match status" value="1"/>
</dbReference>
<comment type="function">
    <text evidence="6">Repressor of the lactose catabolism operon. Galactose-6-phosphate is the inducer.</text>
</comment>
<accession>A0A0R1UVA4</accession>
<dbReference type="InterPro" id="IPR001034">
    <property type="entry name" value="DeoR_HTH"/>
</dbReference>
<keyword evidence="2" id="KW-0678">Repressor</keyword>
<evidence type="ECO:0000313" key="9">
    <source>
        <dbReference type="Proteomes" id="UP000051166"/>
    </source>
</evidence>
<dbReference type="STRING" id="1423801.FD50_GL001718"/>
<dbReference type="SUPFAM" id="SSF46785">
    <property type="entry name" value="Winged helix' DNA-binding domain"/>
    <property type="match status" value="1"/>
</dbReference>
<dbReference type="Gene3D" id="1.10.10.10">
    <property type="entry name" value="Winged helix-like DNA-binding domain superfamily/Winged helix DNA-binding domain"/>
    <property type="match status" value="1"/>
</dbReference>
<dbReference type="Pfam" id="PF00455">
    <property type="entry name" value="DeoRC"/>
    <property type="match status" value="1"/>
</dbReference>
<dbReference type="SMART" id="SM01134">
    <property type="entry name" value="DeoRC"/>
    <property type="match status" value="1"/>
</dbReference>
<evidence type="ECO:0000256" key="2">
    <source>
        <dbReference type="ARBA" id="ARBA00022491"/>
    </source>
</evidence>
<feature type="domain" description="HTH deoR-type" evidence="7">
    <location>
        <begin position="28"/>
        <end position="83"/>
    </location>
</feature>
<reference evidence="8 9" key="1">
    <citation type="journal article" date="2015" name="Genome Announc.">
        <title>Expanding the biotechnology potential of lactobacilli through comparative genomics of 213 strains and associated genera.</title>
        <authorList>
            <person name="Sun Z."/>
            <person name="Harris H.M."/>
            <person name="McCann A."/>
            <person name="Guo C."/>
            <person name="Argimon S."/>
            <person name="Zhang W."/>
            <person name="Yang X."/>
            <person name="Jeffery I.B."/>
            <person name="Cooney J.C."/>
            <person name="Kagawa T.F."/>
            <person name="Liu W."/>
            <person name="Song Y."/>
            <person name="Salvetti E."/>
            <person name="Wrobel A."/>
            <person name="Rasinkangas P."/>
            <person name="Parkhill J."/>
            <person name="Rea M.C."/>
            <person name="O'Sullivan O."/>
            <person name="Ritari J."/>
            <person name="Douillard F.P."/>
            <person name="Paul Ross R."/>
            <person name="Yang R."/>
            <person name="Briner A.E."/>
            <person name="Felis G.E."/>
            <person name="de Vos W.M."/>
            <person name="Barrangou R."/>
            <person name="Klaenhammer T.R."/>
            <person name="Caufield P.W."/>
            <person name="Cui Y."/>
            <person name="Zhang H."/>
            <person name="O'Toole P.W."/>
        </authorList>
    </citation>
    <scope>NUCLEOTIDE SEQUENCE [LARGE SCALE GENOMIC DNA]</scope>
    <source>
        <strain evidence="8 9">DSM 16230</strain>
    </source>
</reference>
<dbReference type="InterPro" id="IPR014036">
    <property type="entry name" value="DeoR-like_C"/>
</dbReference>
<evidence type="ECO:0000256" key="5">
    <source>
        <dbReference type="ARBA" id="ARBA00023163"/>
    </source>
</evidence>
<sequence>MVSLGNGIGAEKRVEYKVRKLFWRETMNQSRMDYLLKIVNEQKKIEVSKLAGLLGVSKVTMRKDLSELERRGLLRRQHGYAIINNSDDLSYRLAQRYEIKLRIAKAAAELVSEQETIMIESGSTCALLAEQLGKQGKNVTIITISYFIANYISQYNNLHVIMLGGNYQPDSQVVVGPLVKQTLQGLRVQRLFAGTDGFDAHQGFFGNDIMRTETVKAMAQRAQQLVILTDASKFIKASLVQQFSLDEVDLVVTDKGINQLAKDSLSSHKIQVSEV</sequence>
<keyword evidence="3" id="KW-0805">Transcription regulation</keyword>
<comment type="caution">
    <text evidence="8">The sequence shown here is derived from an EMBL/GenBank/DDBJ whole genome shotgun (WGS) entry which is preliminary data.</text>
</comment>
<dbReference type="EMBL" id="AZFQ01000053">
    <property type="protein sequence ID" value="KRL97164.1"/>
    <property type="molecule type" value="Genomic_DNA"/>
</dbReference>
<dbReference type="PANTHER" id="PTHR30363:SF4">
    <property type="entry name" value="GLYCEROL-3-PHOSPHATE REGULON REPRESSOR"/>
    <property type="match status" value="1"/>
</dbReference>
<dbReference type="InterPro" id="IPR036388">
    <property type="entry name" value="WH-like_DNA-bd_sf"/>
</dbReference>
<dbReference type="PROSITE" id="PS51000">
    <property type="entry name" value="HTH_DEOR_2"/>
    <property type="match status" value="1"/>
</dbReference>
<keyword evidence="4" id="KW-0238">DNA-binding</keyword>
<gene>
    <name evidence="8" type="ORF">FD50_GL001718</name>
</gene>
<organism evidence="8 9">
    <name type="scientific">Liquorilactobacillus satsumensis DSM 16230 = JCM 12392</name>
    <dbReference type="NCBI Taxonomy" id="1423801"/>
    <lineage>
        <taxon>Bacteria</taxon>
        <taxon>Bacillati</taxon>
        <taxon>Bacillota</taxon>
        <taxon>Bacilli</taxon>
        <taxon>Lactobacillales</taxon>
        <taxon>Lactobacillaceae</taxon>
        <taxon>Liquorilactobacillus</taxon>
    </lineage>
</organism>
<dbReference type="PANTHER" id="PTHR30363">
    <property type="entry name" value="HTH-TYPE TRANSCRIPTIONAL REGULATOR SRLR-RELATED"/>
    <property type="match status" value="1"/>
</dbReference>
<proteinExistence type="predicted"/>
<dbReference type="InterPro" id="IPR036390">
    <property type="entry name" value="WH_DNA-bd_sf"/>
</dbReference>
<dbReference type="InterPro" id="IPR018356">
    <property type="entry name" value="Tscrpt_reg_HTH_DeoR_CS"/>
</dbReference>
<keyword evidence="9" id="KW-1185">Reference proteome</keyword>
<dbReference type="SUPFAM" id="SSF100950">
    <property type="entry name" value="NagB/RpiA/CoA transferase-like"/>
    <property type="match status" value="1"/>
</dbReference>
<dbReference type="PROSITE" id="PS00894">
    <property type="entry name" value="HTH_DEOR_1"/>
    <property type="match status" value="1"/>
</dbReference>
<evidence type="ECO:0000256" key="1">
    <source>
        <dbReference type="ARBA" id="ARBA00021390"/>
    </source>
</evidence>
<dbReference type="InterPro" id="IPR037171">
    <property type="entry name" value="NagB/RpiA_transferase-like"/>
</dbReference>
<dbReference type="InterPro" id="IPR050313">
    <property type="entry name" value="Carb_Metab_HTH_regulators"/>
</dbReference>
<keyword evidence="5" id="KW-0804">Transcription</keyword>
<evidence type="ECO:0000256" key="4">
    <source>
        <dbReference type="ARBA" id="ARBA00023125"/>
    </source>
</evidence>
<dbReference type="Pfam" id="PF08220">
    <property type="entry name" value="HTH_DeoR"/>
    <property type="match status" value="1"/>
</dbReference>
<dbReference type="Proteomes" id="UP000051166">
    <property type="component" value="Unassembled WGS sequence"/>
</dbReference>
<evidence type="ECO:0000259" key="7">
    <source>
        <dbReference type="PROSITE" id="PS51000"/>
    </source>
</evidence>
<dbReference type="AlphaFoldDB" id="A0A0R1UVA4"/>
<name>A0A0R1UVA4_9LACO</name>
<dbReference type="GO" id="GO:0003700">
    <property type="term" value="F:DNA-binding transcription factor activity"/>
    <property type="evidence" value="ECO:0007669"/>
    <property type="project" value="InterPro"/>
</dbReference>
<dbReference type="PRINTS" id="PR00037">
    <property type="entry name" value="HTHLACR"/>
</dbReference>
<dbReference type="SMART" id="SM00420">
    <property type="entry name" value="HTH_DEOR"/>
    <property type="match status" value="1"/>
</dbReference>
<evidence type="ECO:0000256" key="3">
    <source>
        <dbReference type="ARBA" id="ARBA00023015"/>
    </source>
</evidence>
<dbReference type="GO" id="GO:0003677">
    <property type="term" value="F:DNA binding"/>
    <property type="evidence" value="ECO:0007669"/>
    <property type="project" value="UniProtKB-KW"/>
</dbReference>
<protein>
    <recommendedName>
        <fullName evidence="1">Lactose phosphotransferase system repressor</fullName>
    </recommendedName>
</protein>
<dbReference type="PATRIC" id="fig|1423801.4.peg.1756"/>
<evidence type="ECO:0000313" key="8">
    <source>
        <dbReference type="EMBL" id="KRL97164.1"/>
    </source>
</evidence>
<evidence type="ECO:0000256" key="6">
    <source>
        <dbReference type="ARBA" id="ARBA00024937"/>
    </source>
</evidence>